<organism evidence="8 9">
    <name type="scientific">Paraglomus brasilianum</name>
    <dbReference type="NCBI Taxonomy" id="144538"/>
    <lineage>
        <taxon>Eukaryota</taxon>
        <taxon>Fungi</taxon>
        <taxon>Fungi incertae sedis</taxon>
        <taxon>Mucoromycota</taxon>
        <taxon>Glomeromycotina</taxon>
        <taxon>Glomeromycetes</taxon>
        <taxon>Paraglomerales</taxon>
        <taxon>Paraglomeraceae</taxon>
        <taxon>Paraglomus</taxon>
    </lineage>
</organism>
<dbReference type="SUPFAM" id="SSF51004">
    <property type="entry name" value="C-terminal (heme d1) domain of cytochrome cd1-nitrite reductase"/>
    <property type="match status" value="1"/>
</dbReference>
<comment type="subcellular location">
    <subcellularLocation>
        <location evidence="1">Membrane</location>
        <topology evidence="1">Multi-pass membrane protein</topology>
    </subcellularLocation>
</comment>
<feature type="transmembrane region" description="Helical" evidence="6">
    <location>
        <begin position="1036"/>
        <end position="1059"/>
    </location>
</feature>
<feature type="transmembrane region" description="Helical" evidence="6">
    <location>
        <begin position="827"/>
        <end position="843"/>
    </location>
</feature>
<evidence type="ECO:0000256" key="4">
    <source>
        <dbReference type="ARBA" id="ARBA00022989"/>
    </source>
</evidence>
<dbReference type="PANTHER" id="PTHR10582">
    <property type="entry name" value="TRANSIENT RECEPTOR POTENTIAL ION CHANNEL PROTEIN"/>
    <property type="match status" value="1"/>
</dbReference>
<dbReference type="Pfam" id="PF00520">
    <property type="entry name" value="Ion_trans"/>
    <property type="match status" value="1"/>
</dbReference>
<gene>
    <name evidence="8" type="ORF">PBRASI_LOCUS3674</name>
</gene>
<keyword evidence="9" id="KW-1185">Reference proteome</keyword>
<feature type="transmembrane region" description="Helical" evidence="6">
    <location>
        <begin position="912"/>
        <end position="945"/>
    </location>
</feature>
<keyword evidence="2 6" id="KW-0812">Transmembrane</keyword>
<evidence type="ECO:0000313" key="9">
    <source>
        <dbReference type="Proteomes" id="UP000789739"/>
    </source>
</evidence>
<evidence type="ECO:0000259" key="7">
    <source>
        <dbReference type="Pfam" id="PF00520"/>
    </source>
</evidence>
<dbReference type="GO" id="GO:0005216">
    <property type="term" value="F:monoatomic ion channel activity"/>
    <property type="evidence" value="ECO:0007669"/>
    <property type="project" value="InterPro"/>
</dbReference>
<keyword evidence="5 6" id="KW-0472">Membrane</keyword>
<dbReference type="PANTHER" id="PTHR10582:SF2">
    <property type="entry name" value="INACTIVE"/>
    <property type="match status" value="1"/>
</dbReference>
<dbReference type="InterPro" id="IPR024862">
    <property type="entry name" value="TRPV"/>
</dbReference>
<dbReference type="GO" id="GO:0098703">
    <property type="term" value="P:calcium ion import across plasma membrane"/>
    <property type="evidence" value="ECO:0007669"/>
    <property type="project" value="TreeGrafter"/>
</dbReference>
<dbReference type="OrthoDB" id="2352140at2759"/>
<keyword evidence="3" id="KW-0677">Repeat</keyword>
<dbReference type="InterPro" id="IPR011048">
    <property type="entry name" value="Haem_d1_sf"/>
</dbReference>
<reference evidence="8" key="1">
    <citation type="submission" date="2021-06" db="EMBL/GenBank/DDBJ databases">
        <authorList>
            <person name="Kallberg Y."/>
            <person name="Tangrot J."/>
            <person name="Rosling A."/>
        </authorList>
    </citation>
    <scope>NUCLEOTIDE SEQUENCE</scope>
    <source>
        <strain evidence="8">BR232B</strain>
    </source>
</reference>
<evidence type="ECO:0000256" key="3">
    <source>
        <dbReference type="ARBA" id="ARBA00022737"/>
    </source>
</evidence>
<sequence>MSSLEKGEDLKRISINSAYSPTASVTIDIPVTTIVPNKRKTSPIAVSPSGSYVALFDDGKDSISVWMMSKNGLEPVSEVNVNSSTNYQGFAISDYGYLASGHDKQQPQLEPDLTTLRTSFAFCYTFLPSGEFVVVNDLGIHRYCSEGDQWKDNATSFEWSSETEEAVDRRTRRRRVQYSIINRKLICAYDDHLTQWDLGSGKMEMEYYLDNAASLQERRHNEENYIIAIDSNSTLSALITQDDDSQKLTVYWVQTALPMATVQIVNDADDCIVAMEFIESSSCILLATITKMGKAMLWNPHGLKWNSPSGDIGEPLDTFNLQEYSKLTEWLPGLTFTLSRGIILTSIDGIPTVLHILTKHIENYRNNLFNAPLKATLIRDLVTIHSDNLSDTHNLNGRFLQWTISRRTGLRVYKDSCFVCSITAQKFEYFGWVKNSTILDNDELLVLTNRCLCIFFLDGINDTIEISYYWDDDRWPAYRPKFSQLSLINALERKEGAIWWDLLFEKYEHASGPLPSPSFKSIWWHKQNAMEDSSMQRIRIFNNLIRMLTSEENLAKYGYILLPEAIKQHDDVIVETIVRTCIDLFCKNSIMYIGLLQIITASLPKLCEYYPDQTAFYFSKIRLILEPRCHSINRLKLPARHLYAFSRRFGRPDDFSYLDTSQVPEVTSTYLDLLFNVQQLVSPLQSNISLTIIWLRYAGLYAFIYIRNTLITFMYRILIPITYSVIRVKRRSTLTLVVGLPRFCAYPPNYSFLKDFLFPASSPFVTSTVSDNRDLFRTWDGEALINFKWQTFGLYYYIFIWIQFIALFVCFAATMTDGESALVDKPTKRNLVLASAILTVWHLHFEVRQFIWNPVYYVLSPWNWIDCGAFGFPLVTSLFFLQGYDVPRWMSAFSILLLWMKFLLLIRPFKYFGIYIAIIFGVAQQVFSFLVVLGIMIVGFAHAFFVLLRPMPNSSFNTPPSSLDGEDPNDPWQLTPTYSQMLNNGTLVDGATLIQDPDANTNMYSWFGSSLLGVYRFLAGDWSSFDGWNARDNPELAVMMVAFSFFTVIYLMNLFIGLLGNAINTYHEHGSYLAQKAEVLAEIELFYLLPHQRRSTWFPDMIYFEADTKELRQVMQENVQNNPNYLRELPKHTMRILKIFGYQIS</sequence>
<feature type="transmembrane region" description="Helical" evidence="6">
    <location>
        <begin position="855"/>
        <end position="880"/>
    </location>
</feature>
<evidence type="ECO:0000256" key="5">
    <source>
        <dbReference type="ARBA" id="ARBA00023136"/>
    </source>
</evidence>
<keyword evidence="4 6" id="KW-1133">Transmembrane helix</keyword>
<dbReference type="GO" id="GO:0005886">
    <property type="term" value="C:plasma membrane"/>
    <property type="evidence" value="ECO:0007669"/>
    <property type="project" value="TreeGrafter"/>
</dbReference>
<feature type="domain" description="Ion transport" evidence="7">
    <location>
        <begin position="800"/>
        <end position="1069"/>
    </location>
</feature>
<name>A0A9N9FAH6_9GLOM</name>
<comment type="caution">
    <text evidence="8">The sequence shown here is derived from an EMBL/GenBank/DDBJ whole genome shotgun (WGS) entry which is preliminary data.</text>
</comment>
<dbReference type="AlphaFoldDB" id="A0A9N9FAH6"/>
<evidence type="ECO:0000256" key="2">
    <source>
        <dbReference type="ARBA" id="ARBA00022692"/>
    </source>
</evidence>
<dbReference type="EMBL" id="CAJVPI010000341">
    <property type="protein sequence ID" value="CAG8521998.1"/>
    <property type="molecule type" value="Genomic_DNA"/>
</dbReference>
<protein>
    <submittedName>
        <fullName evidence="8">5076_t:CDS:1</fullName>
    </submittedName>
</protein>
<proteinExistence type="predicted"/>
<dbReference type="InterPro" id="IPR005821">
    <property type="entry name" value="Ion_trans_dom"/>
</dbReference>
<accession>A0A9N9FAH6</accession>
<evidence type="ECO:0000256" key="1">
    <source>
        <dbReference type="ARBA" id="ARBA00004141"/>
    </source>
</evidence>
<evidence type="ECO:0000256" key="6">
    <source>
        <dbReference type="SAM" id="Phobius"/>
    </source>
</evidence>
<evidence type="ECO:0000313" key="8">
    <source>
        <dbReference type="EMBL" id="CAG8521998.1"/>
    </source>
</evidence>
<feature type="transmembrane region" description="Helical" evidence="6">
    <location>
        <begin position="794"/>
        <end position="815"/>
    </location>
</feature>
<dbReference type="Proteomes" id="UP000789739">
    <property type="component" value="Unassembled WGS sequence"/>
</dbReference>